<dbReference type="EMBL" id="CP121252">
    <property type="protein sequence ID" value="WFP15638.1"/>
    <property type="molecule type" value="Genomic_DNA"/>
</dbReference>
<dbReference type="Pfam" id="PF10647">
    <property type="entry name" value="Gmad1"/>
    <property type="match status" value="1"/>
</dbReference>
<feature type="compositionally biased region" description="Polar residues" evidence="1">
    <location>
        <begin position="26"/>
        <end position="35"/>
    </location>
</feature>
<dbReference type="SMART" id="SM00909">
    <property type="entry name" value="Germane"/>
    <property type="match status" value="1"/>
</dbReference>
<dbReference type="Pfam" id="PF10646">
    <property type="entry name" value="Germane"/>
    <property type="match status" value="1"/>
</dbReference>
<dbReference type="InterPro" id="IPR059026">
    <property type="entry name" value="LpqB_N"/>
</dbReference>
<organism evidence="4 5">
    <name type="scientific">Citricoccus muralis</name>
    <dbReference type="NCBI Taxonomy" id="169134"/>
    <lineage>
        <taxon>Bacteria</taxon>
        <taxon>Bacillati</taxon>
        <taxon>Actinomycetota</taxon>
        <taxon>Actinomycetes</taxon>
        <taxon>Micrococcales</taxon>
        <taxon>Micrococcaceae</taxon>
        <taxon>Citricoccus</taxon>
    </lineage>
</organism>
<gene>
    <name evidence="4" type="ORF">P8192_09510</name>
</gene>
<feature type="region of interest" description="Disordered" evidence="1">
    <location>
        <begin position="17"/>
        <end position="43"/>
    </location>
</feature>
<evidence type="ECO:0000256" key="2">
    <source>
        <dbReference type="SAM" id="SignalP"/>
    </source>
</evidence>
<keyword evidence="5" id="KW-1185">Reference proteome</keyword>
<feature type="domain" description="GerMN" evidence="3">
    <location>
        <begin position="193"/>
        <end position="284"/>
    </location>
</feature>
<dbReference type="RefSeq" id="WP_278156547.1">
    <property type="nucleotide sequence ID" value="NZ_CP121252.1"/>
</dbReference>
<proteinExistence type="predicted"/>
<name>A0ABY8H3C7_9MICC</name>
<sequence>MSVLALLLAGCTSLPQAGPVTRSDEQGGSESTASYIFNPPAPTQGATPEAIVTGFINAGSGIQDDFATAREYMTPEAAESWDPELRTVIYSSQPAVVASDAEGEYTVQFEIQGVVDDAGVLSQTSENSTEAITLRLVENEAGEWRVAEAPDGIILDSSQFNALYASHRLFFYDPSYSYAVPDVRWFLNRSGQTAEIVQSLMDGPAAYLDGAVATAFPDGAALSRASVPVSSGVAEVDLNASTLGGTEPLARQRMQQQLELTLTELARVSDVEMTMGQNPVNLGEEAEEFETVSTSASVGSLQVAISENDQLVYYEGAAVLPIAGAPDAAFLEPVDPTMSLDHSQLVFLNGERDGMYWATTHGQLDRVHDGENLTAPSLDHTGWAWTADRNQDDESTVTVARFGEEIETRTIDAAWLDQRRVEALRISPDGARVAVVVGDGDSNELFVAGVIRDESGNPVSIGNPISLETTVPLNDVVWYSTEELLVAATSATERVVPELIGLNGTQASLNPLLGMTGFSAGAGSNVIYAETEEEVVLGVGSWWRPQSGVASDLSFPG</sequence>
<dbReference type="InterPro" id="IPR019606">
    <property type="entry name" value="GerMN"/>
</dbReference>
<feature type="signal peptide" evidence="2">
    <location>
        <begin position="1"/>
        <end position="17"/>
    </location>
</feature>
<dbReference type="Pfam" id="PF25976">
    <property type="entry name" value="LpqB_N"/>
    <property type="match status" value="1"/>
</dbReference>
<accession>A0ABY8H3C7</accession>
<feature type="chain" id="PRO_5046487583" evidence="2">
    <location>
        <begin position="18"/>
        <end position="557"/>
    </location>
</feature>
<dbReference type="InterPro" id="IPR018910">
    <property type="entry name" value="LpqB_C"/>
</dbReference>
<reference evidence="4 5" key="1">
    <citation type="submission" date="2023-04" db="EMBL/GenBank/DDBJ databases">
        <title>Funneling lignin-derived compounds into biodiesel using alkali-halophilic Citricoccus sp. P2.</title>
        <authorList>
            <person name="Luo C.-B."/>
        </authorList>
    </citation>
    <scope>NUCLEOTIDE SEQUENCE [LARGE SCALE GENOMIC DNA]</scope>
    <source>
        <strain evidence="4 5">P2</strain>
    </source>
</reference>
<evidence type="ECO:0000313" key="4">
    <source>
        <dbReference type="EMBL" id="WFP15638.1"/>
    </source>
</evidence>
<keyword evidence="2" id="KW-0732">Signal</keyword>
<evidence type="ECO:0000256" key="1">
    <source>
        <dbReference type="SAM" id="MobiDB-lite"/>
    </source>
</evidence>
<protein>
    <submittedName>
        <fullName evidence="4">LpqB family beta-propeller domain-containing protein</fullName>
    </submittedName>
</protein>
<evidence type="ECO:0000259" key="3">
    <source>
        <dbReference type="SMART" id="SM00909"/>
    </source>
</evidence>
<evidence type="ECO:0000313" key="5">
    <source>
        <dbReference type="Proteomes" id="UP001219037"/>
    </source>
</evidence>
<dbReference type="Proteomes" id="UP001219037">
    <property type="component" value="Chromosome"/>
</dbReference>